<evidence type="ECO:0000256" key="2">
    <source>
        <dbReference type="ARBA" id="ARBA00022705"/>
    </source>
</evidence>
<dbReference type="PANTHER" id="PTHR13395:SF6">
    <property type="entry name" value="SISTER CHROMATID COHESION PROTEIN DCC1"/>
    <property type="match status" value="1"/>
</dbReference>
<proteinExistence type="inferred from homology"/>
<comment type="similarity">
    <text evidence="1">Belongs to the DCC1 family.</text>
</comment>
<organism evidence="3 4">
    <name type="scientific">Mixia osmundae (strain CBS 9802 / IAM 14324 / JCM 22182 / KY 12970)</name>
    <dbReference type="NCBI Taxonomy" id="764103"/>
    <lineage>
        <taxon>Eukaryota</taxon>
        <taxon>Fungi</taxon>
        <taxon>Dikarya</taxon>
        <taxon>Basidiomycota</taxon>
        <taxon>Pucciniomycotina</taxon>
        <taxon>Mixiomycetes</taxon>
        <taxon>Mixiales</taxon>
        <taxon>Mixiaceae</taxon>
        <taxon>Mixia</taxon>
    </lineage>
</organism>
<dbReference type="eggNOG" id="KOG0798">
    <property type="taxonomic scope" value="Eukaryota"/>
</dbReference>
<dbReference type="InterPro" id="IPR019128">
    <property type="entry name" value="Dcc1"/>
</dbReference>
<dbReference type="GO" id="GO:0000775">
    <property type="term" value="C:chromosome, centromeric region"/>
    <property type="evidence" value="ECO:0007669"/>
    <property type="project" value="TreeGrafter"/>
</dbReference>
<sequence>MKHRVAYSRHDPHTCYSLLSIPAELESLIGSSHGRDLSENIFENSSVNRPSLTIKGRPEDEAVLCTRSGATYALRSVQNTNSLGLCKAVSDTDSQDVAIALLGTLHLTLELHRIPGRVDRLLDLLGDDPYTGEAAEDSDHENRCGRKNRKRARYTRDQIDDLVQASACEIEAGLRDLRCIEKDGSVKRLSPDYLTTFLGDLLASLPRGGEATAPVDLLTCARTVSEDYAHPIDLTHQVLQLYHSGSQGLNFDLIAADIGKSILQARATGKTRAVAVDDFMQIWTERVGVLYAKHCRLELLEGFCLIANDTSTPTVSYMSAKDLPPDPKARFALLFQIRPRWVPEDIRPFLRDLVVADKDIEKLVLRFVRKVKDGKQDLYVARK</sequence>
<dbReference type="AlphaFoldDB" id="G7DUH4"/>
<dbReference type="PANTHER" id="PTHR13395">
    <property type="entry name" value="SISTER CHROMATID COHESION PROTEIN DCC1-RELATED"/>
    <property type="match status" value="1"/>
</dbReference>
<dbReference type="FunCoup" id="G7DUH4">
    <property type="interactions" value="249"/>
</dbReference>
<dbReference type="HOGENOM" id="CLU_034504_1_1_1"/>
<gene>
    <name evidence="3" type="primary">Mo00883</name>
    <name evidence="3" type="ORF">E5Q_00883</name>
</gene>
<reference evidence="3 4" key="2">
    <citation type="journal article" date="2012" name="Open Biol.">
        <title>Characteristics of nucleosomes and linker DNA regions on the genome of the basidiomycete Mixia osmundae revealed by mono- and dinucleosome mapping.</title>
        <authorList>
            <person name="Nishida H."/>
            <person name="Kondo S."/>
            <person name="Matsumoto T."/>
            <person name="Suzuki Y."/>
            <person name="Yoshikawa H."/>
            <person name="Taylor T.D."/>
            <person name="Sugiyama J."/>
        </authorList>
    </citation>
    <scope>NUCLEOTIDE SEQUENCE [LARGE SCALE GENOMIC DNA]</scope>
    <source>
        <strain evidence="4">CBS 9802 / IAM 14324 / JCM 22182 / KY 12970</strain>
    </source>
</reference>
<dbReference type="STRING" id="764103.G7DUH4"/>
<evidence type="ECO:0000313" key="3">
    <source>
        <dbReference type="EMBL" id="GAA94234.1"/>
    </source>
</evidence>
<dbReference type="EMBL" id="BABT02000028">
    <property type="protein sequence ID" value="GAA94234.1"/>
    <property type="molecule type" value="Genomic_DNA"/>
</dbReference>
<dbReference type="OMA" id="DSESWPF"/>
<comment type="caution">
    <text evidence="3">The sequence shown here is derived from an EMBL/GenBank/DDBJ whole genome shotgun (WGS) entry which is preliminary data.</text>
</comment>
<dbReference type="Pfam" id="PF09724">
    <property type="entry name" value="Dcc1"/>
    <property type="match status" value="1"/>
</dbReference>
<dbReference type="GO" id="GO:0006260">
    <property type="term" value="P:DNA replication"/>
    <property type="evidence" value="ECO:0007669"/>
    <property type="project" value="UniProtKB-KW"/>
</dbReference>
<dbReference type="RefSeq" id="XP_014569664.1">
    <property type="nucleotide sequence ID" value="XM_014714178.1"/>
</dbReference>
<keyword evidence="2" id="KW-0235">DNA replication</keyword>
<evidence type="ECO:0000256" key="1">
    <source>
        <dbReference type="ARBA" id="ARBA00007017"/>
    </source>
</evidence>
<dbReference type="InParanoid" id="G7DUH4"/>
<name>G7DUH4_MIXOS</name>
<dbReference type="GO" id="GO:0034088">
    <property type="term" value="P:maintenance of mitotic sister chromatid cohesion"/>
    <property type="evidence" value="ECO:0007669"/>
    <property type="project" value="TreeGrafter"/>
</dbReference>
<evidence type="ECO:0000313" key="4">
    <source>
        <dbReference type="Proteomes" id="UP000009131"/>
    </source>
</evidence>
<dbReference type="GO" id="GO:0000785">
    <property type="term" value="C:chromatin"/>
    <property type="evidence" value="ECO:0007669"/>
    <property type="project" value="TreeGrafter"/>
</dbReference>
<accession>G7DUH4</accession>
<protein>
    <recommendedName>
        <fullName evidence="5">Sister chromatid cohesion protein DCC1</fullName>
    </recommendedName>
</protein>
<evidence type="ECO:0008006" key="5">
    <source>
        <dbReference type="Google" id="ProtNLM"/>
    </source>
</evidence>
<dbReference type="GO" id="GO:0031390">
    <property type="term" value="C:Ctf18 RFC-like complex"/>
    <property type="evidence" value="ECO:0007669"/>
    <property type="project" value="InterPro"/>
</dbReference>
<dbReference type="OrthoDB" id="276989at2759"/>
<dbReference type="Proteomes" id="UP000009131">
    <property type="component" value="Unassembled WGS sequence"/>
</dbReference>
<reference evidence="3 4" key="1">
    <citation type="journal article" date="2011" name="J. Gen. Appl. Microbiol.">
        <title>Draft genome sequencing of the enigmatic basidiomycete Mixia osmundae.</title>
        <authorList>
            <person name="Nishida H."/>
            <person name="Nagatsuka Y."/>
            <person name="Sugiyama J."/>
        </authorList>
    </citation>
    <scope>NUCLEOTIDE SEQUENCE [LARGE SCALE GENOMIC DNA]</scope>
    <source>
        <strain evidence="4">CBS 9802 / IAM 14324 / JCM 22182 / KY 12970</strain>
    </source>
</reference>
<keyword evidence="4" id="KW-1185">Reference proteome</keyword>